<dbReference type="RefSeq" id="WP_224316002.1">
    <property type="nucleotide sequence ID" value="NZ_JAIRBM010000029.1"/>
</dbReference>
<dbReference type="Proteomes" id="UP000704176">
    <property type="component" value="Unassembled WGS sequence"/>
</dbReference>
<evidence type="ECO:0000313" key="2">
    <source>
        <dbReference type="Proteomes" id="UP000704176"/>
    </source>
</evidence>
<sequence length="186" mass="21199">MRKSREKQLEEQFSHLSDDEYQALLRRHRIVPLAKVDIALEAGDEATIAEYLALSPVPDHETILRLAGQGDMATLSDYLNRTPGPNSTTIQRLARMLDPGLNGDPDWQLVFRRRRAGNPVAADEAMMNLIWVGNEAIERYESLIRDGHNSRGLWKRVRGEIGDKHRLKDRTVLKAIAEVRALRRAK</sequence>
<proteinExistence type="predicted"/>
<organism evidence="1 2">
    <name type="scientific">Microvirga puerhi</name>
    <dbReference type="NCBI Taxonomy" id="2876078"/>
    <lineage>
        <taxon>Bacteria</taxon>
        <taxon>Pseudomonadati</taxon>
        <taxon>Pseudomonadota</taxon>
        <taxon>Alphaproteobacteria</taxon>
        <taxon>Hyphomicrobiales</taxon>
        <taxon>Methylobacteriaceae</taxon>
        <taxon>Microvirga</taxon>
    </lineage>
</organism>
<dbReference type="EMBL" id="JAIRBM010000029">
    <property type="protein sequence ID" value="MBZ6079178.1"/>
    <property type="molecule type" value="Genomic_DNA"/>
</dbReference>
<evidence type="ECO:0000313" key="1">
    <source>
        <dbReference type="EMBL" id="MBZ6079178.1"/>
    </source>
</evidence>
<comment type="caution">
    <text evidence="1">The sequence shown here is derived from an EMBL/GenBank/DDBJ whole genome shotgun (WGS) entry which is preliminary data.</text>
</comment>
<protein>
    <submittedName>
        <fullName evidence="1">Uncharacterized protein</fullName>
    </submittedName>
</protein>
<reference evidence="1 2" key="1">
    <citation type="submission" date="2021-09" db="EMBL/GenBank/DDBJ databases">
        <title>The complete genome sequence of a new microorganism.</title>
        <authorList>
            <person name="Zi Z."/>
        </authorList>
    </citation>
    <scope>NUCLEOTIDE SEQUENCE [LARGE SCALE GENOMIC DNA]</scope>
    <source>
        <strain evidence="1 2">WGZ8</strain>
    </source>
</reference>
<keyword evidence="2" id="KW-1185">Reference proteome</keyword>
<gene>
    <name evidence="1" type="ORF">K9B37_23265</name>
</gene>
<name>A0ABS7VWD3_9HYPH</name>
<accession>A0ABS7VWD3</accession>